<dbReference type="Pfam" id="PF07686">
    <property type="entry name" value="V-set"/>
    <property type="match status" value="1"/>
</dbReference>
<keyword evidence="3" id="KW-0732">Signal</keyword>
<name>A0A8C8G3C4_ONCTS</name>
<sequence length="256" mass="28350">MVWLQHRIIRLNIVVLLYLMVCFVLCPVSAMTVSSPAEVNSVRGNAVTLTCTFTSTSRATSRMSVDWSYRPQTGGPPQAFFHFSSLAFPPQEGQFNGRVKWLGSPARGDASIQLLNASLSDNGTYTCSVRNPPDVHGSPTSQTVLTVTPKVPAVRFSDVAVLLAFILLPSAIITLALLGRMCCPPRDKSQTQGYHSPIEVTPEDDPGFKQINRKEKNMTCCDLYSLVWPFSFLFLLMNYLGAHVSPDQLHTLKFYM</sequence>
<evidence type="ECO:0000256" key="2">
    <source>
        <dbReference type="ARBA" id="ARBA00022692"/>
    </source>
</evidence>
<dbReference type="SUPFAM" id="SSF48726">
    <property type="entry name" value="Immunoglobulin"/>
    <property type="match status" value="1"/>
</dbReference>
<reference evidence="11" key="2">
    <citation type="submission" date="2025-09" db="UniProtKB">
        <authorList>
            <consortium name="Ensembl"/>
        </authorList>
    </citation>
    <scope>IDENTIFICATION</scope>
</reference>
<feature type="transmembrane region" description="Helical" evidence="9">
    <location>
        <begin position="223"/>
        <end position="242"/>
    </location>
</feature>
<keyword evidence="4 9" id="KW-1133">Transmembrane helix</keyword>
<evidence type="ECO:0000256" key="5">
    <source>
        <dbReference type="ARBA" id="ARBA00023136"/>
    </source>
</evidence>
<keyword evidence="6" id="KW-1015">Disulfide bond</keyword>
<evidence type="ECO:0000256" key="8">
    <source>
        <dbReference type="ARBA" id="ARBA00023319"/>
    </source>
</evidence>
<keyword evidence="12" id="KW-1185">Reference proteome</keyword>
<dbReference type="PANTHER" id="PTHR13869:SF20">
    <property type="entry name" value="MYELIN PROTEIN ZERO-LIKE PROTEIN 3"/>
    <property type="match status" value="1"/>
</dbReference>
<evidence type="ECO:0000256" key="3">
    <source>
        <dbReference type="ARBA" id="ARBA00022729"/>
    </source>
</evidence>
<evidence type="ECO:0000256" key="1">
    <source>
        <dbReference type="ARBA" id="ARBA00004479"/>
    </source>
</evidence>
<feature type="domain" description="Ig-like" evidence="10">
    <location>
        <begin position="27"/>
        <end position="146"/>
    </location>
</feature>
<protein>
    <recommendedName>
        <fullName evidence="10">Ig-like domain-containing protein</fullName>
    </recommendedName>
</protein>
<keyword evidence="7" id="KW-0325">Glycoprotein</keyword>
<dbReference type="Ensembl" id="ENSOTST00005046419.2">
    <property type="protein sequence ID" value="ENSOTSP00005042662.2"/>
    <property type="gene ID" value="ENSOTSG00005020533.2"/>
</dbReference>
<dbReference type="Gene3D" id="2.60.40.10">
    <property type="entry name" value="Immunoglobulins"/>
    <property type="match status" value="1"/>
</dbReference>
<evidence type="ECO:0000256" key="4">
    <source>
        <dbReference type="ARBA" id="ARBA00022989"/>
    </source>
</evidence>
<reference evidence="11" key="1">
    <citation type="submission" date="2025-08" db="UniProtKB">
        <authorList>
            <consortium name="Ensembl"/>
        </authorList>
    </citation>
    <scope>IDENTIFICATION</scope>
</reference>
<feature type="transmembrane region" description="Helical" evidence="9">
    <location>
        <begin position="159"/>
        <end position="178"/>
    </location>
</feature>
<evidence type="ECO:0000256" key="6">
    <source>
        <dbReference type="ARBA" id="ARBA00023157"/>
    </source>
</evidence>
<feature type="transmembrane region" description="Helical" evidence="9">
    <location>
        <begin position="12"/>
        <end position="33"/>
    </location>
</feature>
<evidence type="ECO:0000313" key="12">
    <source>
        <dbReference type="Proteomes" id="UP000694402"/>
    </source>
</evidence>
<dbReference type="PANTHER" id="PTHR13869">
    <property type="entry name" value="MYELIN P0 RELATED"/>
    <property type="match status" value="1"/>
</dbReference>
<dbReference type="SMART" id="SM00406">
    <property type="entry name" value="IGv"/>
    <property type="match status" value="1"/>
</dbReference>
<dbReference type="InterPro" id="IPR013106">
    <property type="entry name" value="Ig_V-set"/>
</dbReference>
<keyword evidence="8" id="KW-0393">Immunoglobulin domain</keyword>
<dbReference type="GO" id="GO:0005886">
    <property type="term" value="C:plasma membrane"/>
    <property type="evidence" value="ECO:0007669"/>
    <property type="project" value="TreeGrafter"/>
</dbReference>
<evidence type="ECO:0000256" key="7">
    <source>
        <dbReference type="ARBA" id="ARBA00023180"/>
    </source>
</evidence>
<accession>A0A8C8G3C4</accession>
<dbReference type="Proteomes" id="UP000694402">
    <property type="component" value="Unassembled WGS sequence"/>
</dbReference>
<dbReference type="InterPro" id="IPR013783">
    <property type="entry name" value="Ig-like_fold"/>
</dbReference>
<dbReference type="AlphaFoldDB" id="A0A8C8G3C4"/>
<dbReference type="InterPro" id="IPR003599">
    <property type="entry name" value="Ig_sub"/>
</dbReference>
<keyword evidence="2 9" id="KW-0812">Transmembrane</keyword>
<dbReference type="InterPro" id="IPR007110">
    <property type="entry name" value="Ig-like_dom"/>
</dbReference>
<keyword evidence="5 9" id="KW-0472">Membrane</keyword>
<evidence type="ECO:0000313" key="11">
    <source>
        <dbReference type="Ensembl" id="ENSOTSP00005042662.2"/>
    </source>
</evidence>
<dbReference type="SMART" id="SM00409">
    <property type="entry name" value="IG"/>
    <property type="match status" value="1"/>
</dbReference>
<comment type="subcellular location">
    <subcellularLocation>
        <location evidence="1">Membrane</location>
        <topology evidence="1">Single-pass type I membrane protein</topology>
    </subcellularLocation>
</comment>
<proteinExistence type="predicted"/>
<organism evidence="11 12">
    <name type="scientific">Oncorhynchus tshawytscha</name>
    <name type="common">Chinook salmon</name>
    <name type="synonym">Salmo tshawytscha</name>
    <dbReference type="NCBI Taxonomy" id="74940"/>
    <lineage>
        <taxon>Eukaryota</taxon>
        <taxon>Metazoa</taxon>
        <taxon>Chordata</taxon>
        <taxon>Craniata</taxon>
        <taxon>Vertebrata</taxon>
        <taxon>Euteleostomi</taxon>
        <taxon>Actinopterygii</taxon>
        <taxon>Neopterygii</taxon>
        <taxon>Teleostei</taxon>
        <taxon>Protacanthopterygii</taxon>
        <taxon>Salmoniformes</taxon>
        <taxon>Salmonidae</taxon>
        <taxon>Salmoninae</taxon>
        <taxon>Oncorhynchus</taxon>
    </lineage>
</organism>
<gene>
    <name evidence="11" type="primary">LOC112266836</name>
</gene>
<dbReference type="InterPro" id="IPR036179">
    <property type="entry name" value="Ig-like_dom_sf"/>
</dbReference>
<dbReference type="PROSITE" id="PS50835">
    <property type="entry name" value="IG_LIKE"/>
    <property type="match status" value="1"/>
</dbReference>
<evidence type="ECO:0000259" key="10">
    <source>
        <dbReference type="PROSITE" id="PS50835"/>
    </source>
</evidence>
<dbReference type="PRINTS" id="PR00213">
    <property type="entry name" value="MYELINP0"/>
</dbReference>
<dbReference type="InterPro" id="IPR000920">
    <property type="entry name" value="Myelin_P0-rel"/>
</dbReference>
<dbReference type="GeneTree" id="ENSGT01030000234556"/>
<evidence type="ECO:0000256" key="9">
    <source>
        <dbReference type="SAM" id="Phobius"/>
    </source>
</evidence>